<feature type="region of interest" description="Disordered" evidence="1">
    <location>
        <begin position="47"/>
        <end position="75"/>
    </location>
</feature>
<keyword evidence="2" id="KW-1185">Reference proteome</keyword>
<organism evidence="2 3">
    <name type="scientific">Romanomermis culicivorax</name>
    <name type="common">Nematode worm</name>
    <dbReference type="NCBI Taxonomy" id="13658"/>
    <lineage>
        <taxon>Eukaryota</taxon>
        <taxon>Metazoa</taxon>
        <taxon>Ecdysozoa</taxon>
        <taxon>Nematoda</taxon>
        <taxon>Enoplea</taxon>
        <taxon>Dorylaimia</taxon>
        <taxon>Mermithida</taxon>
        <taxon>Mermithoidea</taxon>
        <taxon>Mermithidae</taxon>
        <taxon>Romanomermis</taxon>
    </lineage>
</organism>
<protein>
    <submittedName>
        <fullName evidence="3">Uncharacterized protein</fullName>
    </submittedName>
</protein>
<sequence>TRQVHTTGFYEDAYRRGFRRSPPKLTDYISPLHRDAEIQRHMEALKNPPKDMFKAPLQPPPPMDVEPATSAATSIPPMVTLQLHTAPTSTRTTMVTHITSLPPTAPTSAQSTAQAQLPLVITTRPVLGVPPPTSSAPTVEPWLPSRAT</sequence>
<dbReference type="Proteomes" id="UP000887565">
    <property type="component" value="Unplaced"/>
</dbReference>
<accession>A0A915J0Z3</accession>
<evidence type="ECO:0000256" key="1">
    <source>
        <dbReference type="SAM" id="MobiDB-lite"/>
    </source>
</evidence>
<evidence type="ECO:0000313" key="3">
    <source>
        <dbReference type="WBParaSite" id="nRc.2.0.1.t19774-RA"/>
    </source>
</evidence>
<proteinExistence type="predicted"/>
<evidence type="ECO:0000313" key="2">
    <source>
        <dbReference type="Proteomes" id="UP000887565"/>
    </source>
</evidence>
<dbReference type="WBParaSite" id="nRc.2.0.1.t19774-RA">
    <property type="protein sequence ID" value="nRc.2.0.1.t19774-RA"/>
    <property type="gene ID" value="nRc.2.0.1.g19774"/>
</dbReference>
<feature type="region of interest" description="Disordered" evidence="1">
    <location>
        <begin position="128"/>
        <end position="148"/>
    </location>
</feature>
<dbReference type="AlphaFoldDB" id="A0A915J0Z3"/>
<reference evidence="3" key="1">
    <citation type="submission" date="2022-11" db="UniProtKB">
        <authorList>
            <consortium name="WormBaseParasite"/>
        </authorList>
    </citation>
    <scope>IDENTIFICATION</scope>
</reference>
<name>A0A915J0Z3_ROMCU</name>